<organism evidence="5 6">
    <name type="scientific">Scheffersomyces stipitis (strain ATCC 58785 / CBS 6054 / NBRC 10063 / NRRL Y-11545)</name>
    <name type="common">Yeast</name>
    <name type="synonym">Pichia stipitis</name>
    <dbReference type="NCBI Taxonomy" id="322104"/>
    <lineage>
        <taxon>Eukaryota</taxon>
        <taxon>Fungi</taxon>
        <taxon>Dikarya</taxon>
        <taxon>Ascomycota</taxon>
        <taxon>Saccharomycotina</taxon>
        <taxon>Pichiomycetes</taxon>
        <taxon>Debaryomycetaceae</taxon>
        <taxon>Scheffersomyces</taxon>
    </lineage>
</organism>
<dbReference type="GO" id="GO:0040020">
    <property type="term" value="P:regulation of meiotic nuclear division"/>
    <property type="evidence" value="ECO:0007669"/>
    <property type="project" value="EnsemblFungi"/>
</dbReference>
<dbReference type="EMBL" id="CP000497">
    <property type="protein sequence ID" value="ABN65259.1"/>
    <property type="molecule type" value="Genomic_DNA"/>
</dbReference>
<keyword evidence="2" id="KW-0547">Nucleotide-binding</keyword>
<dbReference type="GO" id="GO:0005634">
    <property type="term" value="C:nucleus"/>
    <property type="evidence" value="ECO:0007669"/>
    <property type="project" value="EnsemblFungi"/>
</dbReference>
<dbReference type="STRING" id="322104.A3LQT2"/>
<keyword evidence="5" id="KW-0418">Kinase</keyword>
<dbReference type="Gene3D" id="1.10.510.10">
    <property type="entry name" value="Transferase(Phosphotransferase) domain 1"/>
    <property type="match status" value="1"/>
</dbReference>
<keyword evidence="3" id="KW-0067">ATP-binding</keyword>
<dbReference type="AlphaFoldDB" id="A3LQT2"/>
<evidence type="ECO:0000256" key="1">
    <source>
        <dbReference type="ARBA" id="ARBA00022527"/>
    </source>
</evidence>
<evidence type="ECO:0000313" key="6">
    <source>
        <dbReference type="Proteomes" id="UP000002258"/>
    </source>
</evidence>
<dbReference type="InterPro" id="IPR050117">
    <property type="entry name" value="MAPK"/>
</dbReference>
<dbReference type="InterPro" id="IPR000719">
    <property type="entry name" value="Prot_kinase_dom"/>
</dbReference>
<dbReference type="PROSITE" id="PS50011">
    <property type="entry name" value="PROTEIN_KINASE_DOM"/>
    <property type="match status" value="1"/>
</dbReference>
<dbReference type="HOGENOM" id="CLU_000288_176_2_1"/>
<name>A3LQT2_PICST</name>
<keyword evidence="5" id="KW-0808">Transferase</keyword>
<dbReference type="GO" id="GO:0005524">
    <property type="term" value="F:ATP binding"/>
    <property type="evidence" value="ECO:0007669"/>
    <property type="project" value="UniProtKB-KW"/>
</dbReference>
<dbReference type="InterPro" id="IPR011009">
    <property type="entry name" value="Kinase-like_dom_sf"/>
</dbReference>
<dbReference type="SUPFAM" id="SSF56112">
    <property type="entry name" value="Protein kinase-like (PK-like)"/>
    <property type="match status" value="1"/>
</dbReference>
<gene>
    <name evidence="5" type="primary">IME2</name>
    <name evidence="5" type="ORF">PICST_17706</name>
</gene>
<dbReference type="OMA" id="HPCLVQI"/>
<evidence type="ECO:0000256" key="2">
    <source>
        <dbReference type="ARBA" id="ARBA00022741"/>
    </source>
</evidence>
<reference evidence="5 6" key="1">
    <citation type="journal article" date="2007" name="Nat. Biotechnol.">
        <title>Genome sequence of the lignocellulose-bioconverting and xylose-fermenting yeast Pichia stipitis.</title>
        <authorList>
            <person name="Jeffries T.W."/>
            <person name="Grigoriev I.V."/>
            <person name="Grimwood J."/>
            <person name="Laplaza J.M."/>
            <person name="Aerts A."/>
            <person name="Salamov A."/>
            <person name="Schmutz J."/>
            <person name="Lindquist E."/>
            <person name="Dehal P."/>
            <person name="Shapiro H."/>
            <person name="Jin Y.S."/>
            <person name="Passoth V."/>
            <person name="Richardson P.M."/>
        </authorList>
    </citation>
    <scope>NUCLEOTIDE SEQUENCE [LARGE SCALE GENOMIC DNA]</scope>
    <source>
        <strain evidence="6">ATCC 58785 / CBS 6054 / NBRC 10063 / NRRL Y-11545</strain>
    </source>
</reference>
<feature type="non-terminal residue" evidence="5">
    <location>
        <position position="379"/>
    </location>
</feature>
<dbReference type="Pfam" id="PF00069">
    <property type="entry name" value="Pkinase"/>
    <property type="match status" value="1"/>
</dbReference>
<dbReference type="EC" id="2.7.1.-" evidence="5"/>
<dbReference type="InterPro" id="IPR008271">
    <property type="entry name" value="Ser/Thr_kinase_AS"/>
</dbReference>
<proteinExistence type="predicted"/>
<dbReference type="GeneID" id="4838135"/>
<accession>A3LQT2</accession>
<dbReference type="RefSeq" id="XP_001383288.1">
    <property type="nucleotide sequence ID" value="XM_001383251.1"/>
</dbReference>
<sequence length="379" mass="43572">MSTNLNIPSDINNPPKWIPVQSLQDRYQTISNLGNGSFGSVELAKFRLDKHELFRATNEKKGTLMYPLQDSQVNISNLVAIKTMNRQLPLLNDYTRIKEVRFIMAISSHPCLVQIYEIFIDDINFQLHISMESMNQNLYQLMKARRNINFSPVTLRSILSQVLCAIRHIHRHNYFHRDVKPENILVIPSHQYYGTKQAIPPYRKNDNFVIKLADYGLARHVGNTKPYTGYVSTRWYRSPEILLRQKMYSKPIDIWAFGAVACEVANFSPLFPGSNELDQIWRTLKVLGCPIPLDPHSMDRTTSLPMGGFWKDAHELASKLGFTFPPETGVQIQDILPNAIHAELAEVVRGCLIWDPHQRSTVERLCCMPYFRTTVAAID</sequence>
<dbReference type="SMART" id="SM00220">
    <property type="entry name" value="S_TKc"/>
    <property type="match status" value="1"/>
</dbReference>
<dbReference type="Gene3D" id="3.30.200.20">
    <property type="entry name" value="Phosphorylase Kinase, domain 1"/>
    <property type="match status" value="1"/>
</dbReference>
<dbReference type="GO" id="GO:0004674">
    <property type="term" value="F:protein serine/threonine kinase activity"/>
    <property type="evidence" value="ECO:0007669"/>
    <property type="project" value="UniProtKB-KW"/>
</dbReference>
<dbReference type="Proteomes" id="UP000002258">
    <property type="component" value="Chromosome 3"/>
</dbReference>
<keyword evidence="1" id="KW-0723">Serine/threonine-protein kinase</keyword>
<dbReference type="InParanoid" id="A3LQT2"/>
<dbReference type="PANTHER" id="PTHR24055">
    <property type="entry name" value="MITOGEN-ACTIVATED PROTEIN KINASE"/>
    <property type="match status" value="1"/>
</dbReference>
<dbReference type="FunCoup" id="A3LQT2">
    <property type="interactions" value="521"/>
</dbReference>
<dbReference type="KEGG" id="pic:PICST_17706"/>
<dbReference type="OrthoDB" id="2158884at2759"/>
<evidence type="ECO:0000256" key="3">
    <source>
        <dbReference type="ARBA" id="ARBA00022840"/>
    </source>
</evidence>
<dbReference type="eggNOG" id="KOG0661">
    <property type="taxonomic scope" value="Eukaryota"/>
</dbReference>
<keyword evidence="6" id="KW-1185">Reference proteome</keyword>
<evidence type="ECO:0000259" key="4">
    <source>
        <dbReference type="PROSITE" id="PS50011"/>
    </source>
</evidence>
<feature type="domain" description="Protein kinase" evidence="4">
    <location>
        <begin position="27"/>
        <end position="371"/>
    </location>
</feature>
<dbReference type="PROSITE" id="PS00108">
    <property type="entry name" value="PROTEIN_KINASE_ST"/>
    <property type="match status" value="1"/>
</dbReference>
<evidence type="ECO:0000313" key="5">
    <source>
        <dbReference type="EMBL" id="ABN65259.1"/>
    </source>
</evidence>
<protein>
    <submittedName>
        <fullName evidence="5">Positive regulator of meiosis, MAPK related ser/thr protein kinase</fullName>
        <ecNumber evidence="5">2.7.1.-</ecNumber>
    </submittedName>
</protein>